<protein>
    <submittedName>
        <fullName evidence="1">Uncharacterized protein</fullName>
    </submittedName>
</protein>
<proteinExistence type="predicted"/>
<reference evidence="1 2" key="2">
    <citation type="journal article" date="2010" name="Nucleic Acids Res.">
        <title>BeetleBase in 2010: revisions to provide comprehensive genomic information for Tribolium castaneum.</title>
        <authorList>
            <person name="Kim H.S."/>
            <person name="Murphy T."/>
            <person name="Xia J."/>
            <person name="Caragea D."/>
            <person name="Park Y."/>
            <person name="Beeman R.W."/>
            <person name="Lorenzen M.D."/>
            <person name="Butcher S."/>
            <person name="Manak J.R."/>
            <person name="Brown S.J."/>
        </authorList>
    </citation>
    <scope>GENOME REANNOTATION</scope>
    <source>
        <strain evidence="1 2">Georgia GA2</strain>
    </source>
</reference>
<keyword evidence="2" id="KW-1185">Reference proteome</keyword>
<accession>D6WMP4</accession>
<reference evidence="1 2" key="1">
    <citation type="journal article" date="2008" name="Nature">
        <title>The genome of the model beetle and pest Tribolium castaneum.</title>
        <authorList>
            <consortium name="Tribolium Genome Sequencing Consortium"/>
            <person name="Richards S."/>
            <person name="Gibbs R.A."/>
            <person name="Weinstock G.M."/>
            <person name="Brown S.J."/>
            <person name="Denell R."/>
            <person name="Beeman R.W."/>
            <person name="Gibbs R."/>
            <person name="Beeman R.W."/>
            <person name="Brown S.J."/>
            <person name="Bucher G."/>
            <person name="Friedrich M."/>
            <person name="Grimmelikhuijzen C.J."/>
            <person name="Klingler M."/>
            <person name="Lorenzen M."/>
            <person name="Richards S."/>
            <person name="Roth S."/>
            <person name="Schroder R."/>
            <person name="Tautz D."/>
            <person name="Zdobnov E.M."/>
            <person name="Muzny D."/>
            <person name="Gibbs R.A."/>
            <person name="Weinstock G.M."/>
            <person name="Attaway T."/>
            <person name="Bell S."/>
            <person name="Buhay C.J."/>
            <person name="Chandrabose M.N."/>
            <person name="Chavez D."/>
            <person name="Clerk-Blankenburg K.P."/>
            <person name="Cree A."/>
            <person name="Dao M."/>
            <person name="Davis C."/>
            <person name="Chacko J."/>
            <person name="Dinh H."/>
            <person name="Dugan-Rocha S."/>
            <person name="Fowler G."/>
            <person name="Garner T.T."/>
            <person name="Garnes J."/>
            <person name="Gnirke A."/>
            <person name="Hawes A."/>
            <person name="Hernandez J."/>
            <person name="Hines S."/>
            <person name="Holder M."/>
            <person name="Hume J."/>
            <person name="Jhangiani S.N."/>
            <person name="Joshi V."/>
            <person name="Khan Z.M."/>
            <person name="Jackson L."/>
            <person name="Kovar C."/>
            <person name="Kowis A."/>
            <person name="Lee S."/>
            <person name="Lewis L.R."/>
            <person name="Margolis J."/>
            <person name="Morgan M."/>
            <person name="Nazareth L.V."/>
            <person name="Nguyen N."/>
            <person name="Okwuonu G."/>
            <person name="Parker D."/>
            <person name="Richards S."/>
            <person name="Ruiz S.J."/>
            <person name="Santibanez J."/>
            <person name="Savard J."/>
            <person name="Scherer S.E."/>
            <person name="Schneider B."/>
            <person name="Sodergren E."/>
            <person name="Tautz D."/>
            <person name="Vattahil S."/>
            <person name="Villasana D."/>
            <person name="White C.S."/>
            <person name="Wright R."/>
            <person name="Park Y."/>
            <person name="Beeman R.W."/>
            <person name="Lord J."/>
            <person name="Oppert B."/>
            <person name="Lorenzen M."/>
            <person name="Brown S."/>
            <person name="Wang L."/>
            <person name="Savard J."/>
            <person name="Tautz D."/>
            <person name="Richards S."/>
            <person name="Weinstock G."/>
            <person name="Gibbs R.A."/>
            <person name="Liu Y."/>
            <person name="Worley K."/>
            <person name="Weinstock G."/>
            <person name="Elsik C.G."/>
            <person name="Reese J.T."/>
            <person name="Elhaik E."/>
            <person name="Landan G."/>
            <person name="Graur D."/>
            <person name="Arensburger P."/>
            <person name="Atkinson P."/>
            <person name="Beeman R.W."/>
            <person name="Beidler J."/>
            <person name="Brown S.J."/>
            <person name="Demuth J.P."/>
            <person name="Drury D.W."/>
            <person name="Du Y.Z."/>
            <person name="Fujiwara H."/>
            <person name="Lorenzen M."/>
            <person name="Maselli V."/>
            <person name="Osanai M."/>
            <person name="Park Y."/>
            <person name="Robertson H.M."/>
            <person name="Tu Z."/>
            <person name="Wang J.J."/>
            <person name="Wang S."/>
            <person name="Richards S."/>
            <person name="Song H."/>
            <person name="Zhang L."/>
            <person name="Sodergren E."/>
            <person name="Werner D."/>
            <person name="Stanke M."/>
            <person name="Morgenstern B."/>
            <person name="Solovyev V."/>
            <person name="Kosarev P."/>
            <person name="Brown G."/>
            <person name="Chen H.C."/>
            <person name="Ermolaeva O."/>
            <person name="Hlavina W."/>
            <person name="Kapustin Y."/>
            <person name="Kiryutin B."/>
            <person name="Kitts P."/>
            <person name="Maglott D."/>
            <person name="Pruitt K."/>
            <person name="Sapojnikov V."/>
            <person name="Souvorov A."/>
            <person name="Mackey A.J."/>
            <person name="Waterhouse R.M."/>
            <person name="Wyder S."/>
            <person name="Zdobnov E.M."/>
            <person name="Zdobnov E.M."/>
            <person name="Wyder S."/>
            <person name="Kriventseva E.V."/>
            <person name="Kadowaki T."/>
            <person name="Bork P."/>
            <person name="Aranda M."/>
            <person name="Bao R."/>
            <person name="Beermann A."/>
            <person name="Berns N."/>
            <person name="Bolognesi R."/>
            <person name="Bonneton F."/>
            <person name="Bopp D."/>
            <person name="Brown S.J."/>
            <person name="Bucher G."/>
            <person name="Butts T."/>
            <person name="Chaumot A."/>
            <person name="Denell R.E."/>
            <person name="Ferrier D.E."/>
            <person name="Friedrich M."/>
            <person name="Gordon C.M."/>
            <person name="Jindra M."/>
            <person name="Klingler M."/>
            <person name="Lan Q."/>
            <person name="Lattorff H.M."/>
            <person name="Laudet V."/>
            <person name="von Levetsow C."/>
            <person name="Liu Z."/>
            <person name="Lutz R."/>
            <person name="Lynch J.A."/>
            <person name="da Fonseca R.N."/>
            <person name="Posnien N."/>
            <person name="Reuter R."/>
            <person name="Roth S."/>
            <person name="Savard J."/>
            <person name="Schinko J.B."/>
            <person name="Schmitt C."/>
            <person name="Schoppmeier M."/>
            <person name="Schroder R."/>
            <person name="Shippy T.D."/>
            <person name="Simonnet F."/>
            <person name="Marques-Souza H."/>
            <person name="Tautz D."/>
            <person name="Tomoyasu Y."/>
            <person name="Trauner J."/>
            <person name="Van der Zee M."/>
            <person name="Vervoort M."/>
            <person name="Wittkopp N."/>
            <person name="Wimmer E.A."/>
            <person name="Yang X."/>
            <person name="Jones A.K."/>
            <person name="Sattelle D.B."/>
            <person name="Ebert P.R."/>
            <person name="Nelson D."/>
            <person name="Scott J.G."/>
            <person name="Beeman R.W."/>
            <person name="Muthukrishnan S."/>
            <person name="Kramer K.J."/>
            <person name="Arakane Y."/>
            <person name="Beeman R.W."/>
            <person name="Zhu Q."/>
            <person name="Hogenkamp D."/>
            <person name="Dixit R."/>
            <person name="Oppert B."/>
            <person name="Jiang H."/>
            <person name="Zou Z."/>
            <person name="Marshall J."/>
            <person name="Elpidina E."/>
            <person name="Vinokurov K."/>
            <person name="Oppert C."/>
            <person name="Zou Z."/>
            <person name="Evans J."/>
            <person name="Lu Z."/>
            <person name="Zhao P."/>
            <person name="Sumathipala N."/>
            <person name="Altincicek B."/>
            <person name="Vilcinskas A."/>
            <person name="Williams M."/>
            <person name="Hultmark D."/>
            <person name="Hetru C."/>
            <person name="Jiang H."/>
            <person name="Grimmelikhuijzen C.J."/>
            <person name="Hauser F."/>
            <person name="Cazzamali G."/>
            <person name="Williamson M."/>
            <person name="Park Y."/>
            <person name="Li B."/>
            <person name="Tanaka Y."/>
            <person name="Predel R."/>
            <person name="Neupert S."/>
            <person name="Schachtner J."/>
            <person name="Verleyen P."/>
            <person name="Raible F."/>
            <person name="Bork P."/>
            <person name="Friedrich M."/>
            <person name="Walden K.K."/>
            <person name="Robertson H.M."/>
            <person name="Angeli S."/>
            <person name="Foret S."/>
            <person name="Bucher G."/>
            <person name="Schuetz S."/>
            <person name="Maleszka R."/>
            <person name="Wimmer E.A."/>
            <person name="Beeman R.W."/>
            <person name="Lorenzen M."/>
            <person name="Tomoyasu Y."/>
            <person name="Miller S.C."/>
            <person name="Grossmann D."/>
            <person name="Bucher G."/>
        </authorList>
    </citation>
    <scope>NUCLEOTIDE SEQUENCE [LARGE SCALE GENOMIC DNA]</scope>
    <source>
        <strain evidence="1 2">Georgia GA2</strain>
    </source>
</reference>
<dbReference type="AlphaFoldDB" id="D6WMP4"/>
<dbReference type="InParanoid" id="D6WMP4"/>
<dbReference type="HOGENOM" id="CLU_2429919_0_0_1"/>
<dbReference type="Proteomes" id="UP000007266">
    <property type="component" value="Linkage group 5"/>
</dbReference>
<name>D6WMP4_TRICA</name>
<gene>
    <name evidence="1" type="primary">GLEAN_13904</name>
    <name evidence="1" type="ORF">TcasGA2_TC013904</name>
</gene>
<evidence type="ECO:0000313" key="1">
    <source>
        <dbReference type="EMBL" id="EFA03792.1"/>
    </source>
</evidence>
<organism evidence="1 2">
    <name type="scientific">Tribolium castaneum</name>
    <name type="common">Red flour beetle</name>
    <dbReference type="NCBI Taxonomy" id="7070"/>
    <lineage>
        <taxon>Eukaryota</taxon>
        <taxon>Metazoa</taxon>
        <taxon>Ecdysozoa</taxon>
        <taxon>Arthropoda</taxon>
        <taxon>Hexapoda</taxon>
        <taxon>Insecta</taxon>
        <taxon>Pterygota</taxon>
        <taxon>Neoptera</taxon>
        <taxon>Endopterygota</taxon>
        <taxon>Coleoptera</taxon>
        <taxon>Polyphaga</taxon>
        <taxon>Cucujiformia</taxon>
        <taxon>Tenebrionidae</taxon>
        <taxon>Tenebrionidae incertae sedis</taxon>
        <taxon>Tribolium</taxon>
    </lineage>
</organism>
<evidence type="ECO:0000313" key="2">
    <source>
        <dbReference type="Proteomes" id="UP000007266"/>
    </source>
</evidence>
<dbReference type="EMBL" id="KQ971341">
    <property type="protein sequence ID" value="EFA03792.1"/>
    <property type="molecule type" value="Genomic_DNA"/>
</dbReference>
<sequence>MKMEVFDDIWKQENRTSNTVPGNCGNTKSTRKRFTRTFALKLEEYFFMKLDSPAAQFLVLSPVGSIEIILKVRSCKHSVVYVDLTFALQYK</sequence>